<dbReference type="AlphaFoldDB" id="F4MYW8"/>
<feature type="transmembrane region" description="Helical" evidence="1">
    <location>
        <begin position="52"/>
        <end position="72"/>
    </location>
</feature>
<keyword evidence="1" id="KW-0812">Transmembrane</keyword>
<reference evidence="2" key="1">
    <citation type="journal article" date="2011" name="BMC Genomics">
        <title>Shotgun sequencing of Yersinia enterocolitica strain W22703 (biotype 2, serotype O:9): genomic evidence for oscillation between invertebrates and mammals.</title>
        <authorList>
            <person name="Fuchs T.M."/>
            <person name="Brandt K."/>
            <person name="Starke M."/>
            <person name="Rattei T."/>
        </authorList>
    </citation>
    <scope>NUCLEOTIDE SEQUENCE</scope>
</reference>
<feature type="transmembrane region" description="Helical" evidence="1">
    <location>
        <begin position="20"/>
        <end position="40"/>
    </location>
</feature>
<accession>F4MYW8</accession>
<protein>
    <submittedName>
        <fullName evidence="2">Uncharacterized protein</fullName>
    </submittedName>
</protein>
<keyword evidence="1" id="KW-0472">Membrane</keyword>
<keyword evidence="1" id="KW-1133">Transmembrane helix</keyword>
<proteinExistence type="predicted"/>
<evidence type="ECO:0000256" key="1">
    <source>
        <dbReference type="SAM" id="Phobius"/>
    </source>
</evidence>
<sequence length="98" mass="11055">MSSDMGAFGSAARDLSKNPLGIIALFIVLVYGFACLLFGFSTKTLPTEQQWLLVGFVVFFPLIVLMLFGWLVSKHHDKLYGPSDYRDDTAFFRDFFTS</sequence>
<name>F4MYW8_YEREN</name>
<dbReference type="EMBL" id="FR718559">
    <property type="protein sequence ID" value="CBX71026.1"/>
    <property type="molecule type" value="Genomic_DNA"/>
</dbReference>
<evidence type="ECO:0000313" key="2">
    <source>
        <dbReference type="EMBL" id="CBX71026.1"/>
    </source>
</evidence>
<gene>
    <name evidence="2" type="ORF">YEW_HU34490</name>
</gene>
<organism evidence="2">
    <name type="scientific">Yersinia enterocolitica W22703</name>
    <dbReference type="NCBI Taxonomy" id="913028"/>
    <lineage>
        <taxon>Bacteria</taxon>
        <taxon>Pseudomonadati</taxon>
        <taxon>Pseudomonadota</taxon>
        <taxon>Gammaproteobacteria</taxon>
        <taxon>Enterobacterales</taxon>
        <taxon>Yersiniaceae</taxon>
        <taxon>Yersinia</taxon>
    </lineage>
</organism>